<dbReference type="OrthoDB" id="5292471at2"/>
<evidence type="ECO:0000256" key="1">
    <source>
        <dbReference type="ARBA" id="ARBA00001946"/>
    </source>
</evidence>
<dbReference type="GO" id="GO:0016818">
    <property type="term" value="F:hydrolase activity, acting on acid anhydrides, in phosphorus-containing anhydrides"/>
    <property type="evidence" value="ECO:0007669"/>
    <property type="project" value="InterPro"/>
</dbReference>
<organism evidence="6 7">
    <name type="scientific">Novosphingobium umbonatum</name>
    <dbReference type="NCBI Taxonomy" id="1908524"/>
    <lineage>
        <taxon>Bacteria</taxon>
        <taxon>Pseudomonadati</taxon>
        <taxon>Pseudomonadota</taxon>
        <taxon>Alphaproteobacteria</taxon>
        <taxon>Sphingomonadales</taxon>
        <taxon>Sphingomonadaceae</taxon>
        <taxon>Novosphingobium</taxon>
    </lineage>
</organism>
<evidence type="ECO:0000256" key="4">
    <source>
        <dbReference type="PIRSR" id="PIRSR604385-2"/>
    </source>
</evidence>
<keyword evidence="4" id="KW-0479">Metal-binding</keyword>
<keyword evidence="7" id="KW-1185">Reference proteome</keyword>
<dbReference type="GO" id="GO:0005829">
    <property type="term" value="C:cytosol"/>
    <property type="evidence" value="ECO:0007669"/>
    <property type="project" value="TreeGrafter"/>
</dbReference>
<feature type="binding site" evidence="4">
    <location>
        <position position="68"/>
    </location>
    <ligand>
        <name>Mg(2+)</name>
        <dbReference type="ChEBI" id="CHEBI:18420"/>
        <label>1</label>
    </ligand>
</feature>
<evidence type="ECO:0000256" key="3">
    <source>
        <dbReference type="ARBA" id="ARBA00022801"/>
    </source>
</evidence>
<reference evidence="6 7" key="1">
    <citation type="submission" date="2019-01" db="EMBL/GenBank/DDBJ databases">
        <authorList>
            <person name="Chen W.-M."/>
        </authorList>
    </citation>
    <scope>NUCLEOTIDE SEQUENCE [LARGE SCALE GENOMIC DNA]</scope>
    <source>
        <strain evidence="6 7">FSY-9</strain>
    </source>
</reference>
<sequence length="163" mass="17516">MPDGQLAERHLLMQDEGAAVLAYDPARRVAMLVSQPRSAVMNAGEAPVLEAIAGVADGAGPEERIRAEAMEEGGIQLGALEFVGRVWKIPAVSTERVTLYLSPYSASDRIAEGGGLAAEQEHITVHEVPLDALRQMVEQGEVQDVKTLALAQALMLRHPELWA</sequence>
<gene>
    <name evidence="6" type="ORF">EOE18_14595</name>
</gene>
<dbReference type="SUPFAM" id="SSF55811">
    <property type="entry name" value="Nudix"/>
    <property type="match status" value="1"/>
</dbReference>
<evidence type="ECO:0000256" key="2">
    <source>
        <dbReference type="ARBA" id="ARBA00011738"/>
    </source>
</evidence>
<evidence type="ECO:0000313" key="7">
    <source>
        <dbReference type="Proteomes" id="UP000282837"/>
    </source>
</evidence>
<evidence type="ECO:0000256" key="5">
    <source>
        <dbReference type="PIRSR" id="PIRSR604385-3"/>
    </source>
</evidence>
<keyword evidence="4" id="KW-0460">Magnesium</keyword>
<dbReference type="InterPro" id="IPR004385">
    <property type="entry name" value="NDP_pyrophosphatase"/>
</dbReference>
<dbReference type="InterPro" id="IPR015797">
    <property type="entry name" value="NUDIX_hydrolase-like_dom_sf"/>
</dbReference>
<accession>A0A3S2Y5A1</accession>
<feature type="short sequence motif" description="Nudix box" evidence="5">
    <location>
        <begin position="54"/>
        <end position="75"/>
    </location>
</feature>
<name>A0A3S2Y5A1_9SPHN</name>
<dbReference type="EMBL" id="SACO01000012">
    <property type="protein sequence ID" value="RVU03828.1"/>
    <property type="molecule type" value="Genomic_DNA"/>
</dbReference>
<dbReference type="GO" id="GO:0046872">
    <property type="term" value="F:metal ion binding"/>
    <property type="evidence" value="ECO:0007669"/>
    <property type="project" value="UniProtKB-KW"/>
</dbReference>
<comment type="caution">
    <text evidence="6">The sequence shown here is derived from an EMBL/GenBank/DDBJ whole genome shotgun (WGS) entry which is preliminary data.</text>
</comment>
<comment type="cofactor">
    <cofactor evidence="1 4">
        <name>Mg(2+)</name>
        <dbReference type="ChEBI" id="CHEBI:18420"/>
    </cofactor>
</comment>
<comment type="subunit">
    <text evidence="2">Homodimer.</text>
</comment>
<protein>
    <submittedName>
        <fullName evidence="6">ADP-ribose pyrophosphatase</fullName>
    </submittedName>
</protein>
<feature type="binding site" evidence="4">
    <location>
        <position position="72"/>
    </location>
    <ligand>
        <name>Mg(2+)</name>
        <dbReference type="ChEBI" id="CHEBI:18420"/>
        <label>1</label>
    </ligand>
</feature>
<dbReference type="Gene3D" id="3.90.79.10">
    <property type="entry name" value="Nucleoside Triphosphate Pyrophosphohydrolase"/>
    <property type="match status" value="1"/>
</dbReference>
<evidence type="ECO:0000313" key="6">
    <source>
        <dbReference type="EMBL" id="RVU03828.1"/>
    </source>
</evidence>
<dbReference type="GO" id="GO:0019693">
    <property type="term" value="P:ribose phosphate metabolic process"/>
    <property type="evidence" value="ECO:0007669"/>
    <property type="project" value="TreeGrafter"/>
</dbReference>
<keyword evidence="3" id="KW-0378">Hydrolase</keyword>
<feature type="binding site" evidence="4">
    <location>
        <position position="121"/>
    </location>
    <ligand>
        <name>Mg(2+)</name>
        <dbReference type="ChEBI" id="CHEBI:18420"/>
        <label>1</label>
    </ligand>
</feature>
<dbReference type="Proteomes" id="UP000282837">
    <property type="component" value="Unassembled WGS sequence"/>
</dbReference>
<dbReference type="PANTHER" id="PTHR11839">
    <property type="entry name" value="UDP/ADP-SUGAR PYROPHOSPHATASE"/>
    <property type="match status" value="1"/>
</dbReference>
<proteinExistence type="predicted"/>
<dbReference type="AlphaFoldDB" id="A0A3S2Y5A1"/>
<dbReference type="GO" id="GO:0006753">
    <property type="term" value="P:nucleoside phosphate metabolic process"/>
    <property type="evidence" value="ECO:0007669"/>
    <property type="project" value="TreeGrafter"/>
</dbReference>
<feature type="binding site" evidence="4">
    <location>
        <position position="53"/>
    </location>
    <ligand>
        <name>Mg(2+)</name>
        <dbReference type="ChEBI" id="CHEBI:18420"/>
        <label>1</label>
    </ligand>
</feature>
<dbReference type="NCBIfam" id="TIGR00052">
    <property type="entry name" value="nudix-type nucleoside diphosphatase, YffH/AdpP family"/>
    <property type="match status" value="1"/>
</dbReference>
<dbReference type="PANTHER" id="PTHR11839:SF18">
    <property type="entry name" value="NUDIX HYDROLASE DOMAIN-CONTAINING PROTEIN"/>
    <property type="match status" value="1"/>
</dbReference>